<reference evidence="2" key="1">
    <citation type="submission" date="2017-01" db="EMBL/GenBank/DDBJ databases">
        <authorList>
            <person name="Varghese N."/>
            <person name="Submissions S."/>
        </authorList>
    </citation>
    <scope>NUCLEOTIDE SEQUENCE [LARGE SCALE GENOMIC DNA]</scope>
    <source>
        <strain evidence="2">DSM 29591</strain>
    </source>
</reference>
<evidence type="ECO:0000313" key="2">
    <source>
        <dbReference type="Proteomes" id="UP000186997"/>
    </source>
</evidence>
<dbReference type="InterPro" id="IPR008792">
    <property type="entry name" value="PQQD"/>
</dbReference>
<protein>
    <recommendedName>
        <fullName evidence="3">Coenzyme PQQ synthesis protein D (PqqD)</fullName>
    </recommendedName>
</protein>
<dbReference type="Proteomes" id="UP000186997">
    <property type="component" value="Unassembled WGS sequence"/>
</dbReference>
<evidence type="ECO:0000313" key="1">
    <source>
        <dbReference type="EMBL" id="SIT87379.1"/>
    </source>
</evidence>
<sequence length="131" mass="13819">MTERYKIAGPDIVHESFGGDLVVLNLRSGQYFGLNASGAALWSAIIAGQDAAGLSADDTTKQMASGFVTQLLDHELIIRDDLAGEGAPTASISLLTPPTIEAYDDLSDLIVADPIHDVDQNAGWPKLPDAQ</sequence>
<dbReference type="EMBL" id="FTPR01000002">
    <property type="protein sequence ID" value="SIT87379.1"/>
    <property type="molecule type" value="Genomic_DNA"/>
</dbReference>
<keyword evidence="2" id="KW-1185">Reference proteome</keyword>
<dbReference type="STRING" id="287098.SAMN05421665_2377"/>
<dbReference type="RefSeq" id="WP_076659986.1">
    <property type="nucleotide sequence ID" value="NZ_FTPR01000002.1"/>
</dbReference>
<proteinExistence type="predicted"/>
<dbReference type="Pfam" id="PF05402">
    <property type="entry name" value="PqqD"/>
    <property type="match status" value="1"/>
</dbReference>
<gene>
    <name evidence="1" type="ORF">SAMN05421665_2377</name>
</gene>
<organism evidence="1 2">
    <name type="scientific">Yoonia rosea</name>
    <dbReference type="NCBI Taxonomy" id="287098"/>
    <lineage>
        <taxon>Bacteria</taxon>
        <taxon>Pseudomonadati</taxon>
        <taxon>Pseudomonadota</taxon>
        <taxon>Alphaproteobacteria</taxon>
        <taxon>Rhodobacterales</taxon>
        <taxon>Paracoccaceae</taxon>
        <taxon>Yoonia</taxon>
    </lineage>
</organism>
<accession>A0A1R3X8I5</accession>
<evidence type="ECO:0008006" key="3">
    <source>
        <dbReference type="Google" id="ProtNLM"/>
    </source>
</evidence>
<dbReference type="AlphaFoldDB" id="A0A1R3X8I5"/>
<name>A0A1R3X8I5_9RHOB</name>
<dbReference type="OrthoDB" id="8686088at2"/>